<dbReference type="AlphaFoldDB" id="A0A166H410"/>
<dbReference type="PATRIC" id="fig|33960.6.peg.1858"/>
<evidence type="ECO:0000313" key="2">
    <source>
        <dbReference type="Proteomes" id="UP000076480"/>
    </source>
</evidence>
<evidence type="ECO:0000313" key="1">
    <source>
        <dbReference type="EMBL" id="KZL41419.1"/>
    </source>
</evidence>
<dbReference type="Proteomes" id="UP000076480">
    <property type="component" value="Unassembled WGS sequence"/>
</dbReference>
<protein>
    <submittedName>
        <fullName evidence="1">Uncharacterized protein</fullName>
    </submittedName>
</protein>
<comment type="caution">
    <text evidence="1">The sequence shown here is derived from an EMBL/GenBank/DDBJ whole genome shotgun (WGS) entry which is preliminary data.</text>
</comment>
<gene>
    <name evidence="1" type="ORF">TY91_06560</name>
</gene>
<sequence>MSVYVSTSHTGFAPIRLSPELPAFTGILLGGRHASVDHQMQSTTEGSQLIIRFVSRDNAQFPRYVIAGSLQLGLSQLHAF</sequence>
<organism evidence="1 2">
    <name type="scientific">Secundilactobacillus collinoides</name>
    <name type="common">Lactobacillus collinoides</name>
    <dbReference type="NCBI Taxonomy" id="33960"/>
    <lineage>
        <taxon>Bacteria</taxon>
        <taxon>Bacillati</taxon>
        <taxon>Bacillota</taxon>
        <taxon>Bacilli</taxon>
        <taxon>Lactobacillales</taxon>
        <taxon>Lactobacillaceae</taxon>
        <taxon>Secundilactobacillus</taxon>
    </lineage>
</organism>
<accession>A0A166H410</accession>
<proteinExistence type="predicted"/>
<reference evidence="1 2" key="1">
    <citation type="submission" date="2015-02" db="EMBL/GenBank/DDBJ databases">
        <title>Draft genome sequence of Lactobacillus collinoides CUPV2371 isolated from a natural cider, the first genome sequence of a strain of this species.</title>
        <authorList>
            <person name="Puertas A.I."/>
            <person name="Spano G."/>
            <person name="Capozzi V."/>
            <person name="Lamontanara A."/>
            <person name="Orru L."/>
            <person name="Duenas M.T."/>
        </authorList>
    </citation>
    <scope>NUCLEOTIDE SEQUENCE [LARGE SCALE GENOMIC DNA]</scope>
    <source>
        <strain evidence="1 2">237</strain>
    </source>
</reference>
<dbReference type="EMBL" id="JYDC01000036">
    <property type="protein sequence ID" value="KZL41419.1"/>
    <property type="molecule type" value="Genomic_DNA"/>
</dbReference>
<name>A0A166H410_SECCO</name>
<keyword evidence="2" id="KW-1185">Reference proteome</keyword>
<dbReference type="RefSeq" id="WP_056997118.1">
    <property type="nucleotide sequence ID" value="NZ_JYDC01000036.1"/>
</dbReference>